<gene>
    <name evidence="5" type="ORF">HU200_048951</name>
</gene>
<dbReference type="InterPro" id="IPR011333">
    <property type="entry name" value="SKP1/BTB/POZ_sf"/>
</dbReference>
<comment type="pathway">
    <text evidence="1">Protein modification; protein ubiquitination.</text>
</comment>
<dbReference type="CDD" id="cd00121">
    <property type="entry name" value="MATH"/>
    <property type="match status" value="1"/>
</dbReference>
<reference evidence="5" key="1">
    <citation type="submission" date="2020-07" db="EMBL/GenBank/DDBJ databases">
        <title>Genome sequence and genetic diversity analysis of an under-domesticated orphan crop, white fonio (Digitaria exilis).</title>
        <authorList>
            <person name="Bennetzen J.L."/>
            <person name="Chen S."/>
            <person name="Ma X."/>
            <person name="Wang X."/>
            <person name="Yssel A.E.J."/>
            <person name="Chaluvadi S.R."/>
            <person name="Johnson M."/>
            <person name="Gangashetty P."/>
            <person name="Hamidou F."/>
            <person name="Sanogo M.D."/>
            <person name="Zwaenepoel A."/>
            <person name="Wallace J."/>
            <person name="Van De Peer Y."/>
            <person name="Van Deynze A."/>
        </authorList>
    </citation>
    <scope>NUCLEOTIDE SEQUENCE</scope>
    <source>
        <tissue evidence="5">Leaves</tissue>
    </source>
</reference>
<dbReference type="SMART" id="SM00225">
    <property type="entry name" value="BTB"/>
    <property type="match status" value="1"/>
</dbReference>
<dbReference type="Gene3D" id="1.25.40.420">
    <property type="match status" value="1"/>
</dbReference>
<evidence type="ECO:0000313" key="6">
    <source>
        <dbReference type="Proteomes" id="UP000636709"/>
    </source>
</evidence>
<dbReference type="Pfam" id="PF00651">
    <property type="entry name" value="BTB"/>
    <property type="match status" value="1"/>
</dbReference>
<dbReference type="EMBL" id="JACEFO010002208">
    <property type="protein sequence ID" value="KAF8673387.1"/>
    <property type="molecule type" value="Genomic_DNA"/>
</dbReference>
<accession>A0A835E939</accession>
<comment type="similarity">
    <text evidence="2">Belongs to the Tdpoz family.</text>
</comment>
<dbReference type="InterPro" id="IPR000210">
    <property type="entry name" value="BTB/POZ_dom"/>
</dbReference>
<dbReference type="SUPFAM" id="SSF54695">
    <property type="entry name" value="POZ domain"/>
    <property type="match status" value="1"/>
</dbReference>
<dbReference type="InterPro" id="IPR002083">
    <property type="entry name" value="MATH/TRAF_dom"/>
</dbReference>
<evidence type="ECO:0000256" key="1">
    <source>
        <dbReference type="ARBA" id="ARBA00004906"/>
    </source>
</evidence>
<evidence type="ECO:0000259" key="3">
    <source>
        <dbReference type="PROSITE" id="PS50097"/>
    </source>
</evidence>
<dbReference type="Pfam" id="PF24570">
    <property type="entry name" value="BACK_BPM_SPOP"/>
    <property type="match status" value="1"/>
</dbReference>
<feature type="domain" description="MATH" evidence="4">
    <location>
        <begin position="15"/>
        <end position="94"/>
    </location>
</feature>
<feature type="domain" description="BTB" evidence="3">
    <location>
        <begin position="126"/>
        <end position="176"/>
    </location>
</feature>
<dbReference type="PROSITE" id="PS50144">
    <property type="entry name" value="MATH"/>
    <property type="match status" value="1"/>
</dbReference>
<protein>
    <recommendedName>
        <fullName evidence="7">MATH domain-containing protein</fullName>
    </recommendedName>
</protein>
<dbReference type="Proteomes" id="UP000636709">
    <property type="component" value="Unassembled WGS sequence"/>
</dbReference>
<dbReference type="Pfam" id="PF22486">
    <property type="entry name" value="MATH_2"/>
    <property type="match status" value="1"/>
</dbReference>
<dbReference type="PANTHER" id="PTHR26379">
    <property type="entry name" value="BTB/POZ AND MATH DOMAIN-CONTAINING PROTEIN 1"/>
    <property type="match status" value="1"/>
</dbReference>
<dbReference type="PANTHER" id="PTHR26379:SF483">
    <property type="entry name" value="OS11G0619800 PROTEIN"/>
    <property type="match status" value="1"/>
</dbReference>
<evidence type="ECO:0008006" key="7">
    <source>
        <dbReference type="Google" id="ProtNLM"/>
    </source>
</evidence>
<evidence type="ECO:0000259" key="4">
    <source>
        <dbReference type="PROSITE" id="PS50144"/>
    </source>
</evidence>
<dbReference type="OrthoDB" id="681301at2759"/>
<dbReference type="Gene3D" id="2.60.210.10">
    <property type="entry name" value="Apoptosis, Tumor Necrosis Factor Receptor Associated Protein 2, Chain A"/>
    <property type="match status" value="1"/>
</dbReference>
<dbReference type="InterPro" id="IPR056423">
    <property type="entry name" value="BACK_BPM_SPOP"/>
</dbReference>
<evidence type="ECO:0000256" key="2">
    <source>
        <dbReference type="ARBA" id="ARBA00010846"/>
    </source>
</evidence>
<dbReference type="Gene3D" id="3.30.710.10">
    <property type="entry name" value="Potassium Channel Kv1.1, Chain A"/>
    <property type="match status" value="1"/>
</dbReference>
<name>A0A835E939_9POAL</name>
<dbReference type="InterPro" id="IPR008974">
    <property type="entry name" value="TRAF-like"/>
</dbReference>
<dbReference type="PROSITE" id="PS50097">
    <property type="entry name" value="BTB"/>
    <property type="match status" value="1"/>
</dbReference>
<comment type="caution">
    <text evidence="5">The sequence shown here is derived from an EMBL/GenBank/DDBJ whole genome shotgun (WGS) entry which is preliminary data.</text>
</comment>
<dbReference type="AlphaFoldDB" id="A0A835E939"/>
<keyword evidence="6" id="KW-1185">Reference proteome</keyword>
<organism evidence="5 6">
    <name type="scientific">Digitaria exilis</name>
    <dbReference type="NCBI Taxonomy" id="1010633"/>
    <lineage>
        <taxon>Eukaryota</taxon>
        <taxon>Viridiplantae</taxon>
        <taxon>Streptophyta</taxon>
        <taxon>Embryophyta</taxon>
        <taxon>Tracheophyta</taxon>
        <taxon>Spermatophyta</taxon>
        <taxon>Magnoliopsida</taxon>
        <taxon>Liliopsida</taxon>
        <taxon>Poales</taxon>
        <taxon>Poaceae</taxon>
        <taxon>PACMAD clade</taxon>
        <taxon>Panicoideae</taxon>
        <taxon>Panicodae</taxon>
        <taxon>Paniceae</taxon>
        <taxon>Anthephorinae</taxon>
        <taxon>Digitaria</taxon>
    </lineage>
</organism>
<proteinExistence type="inferred from homology"/>
<sequence>MSFALVGDRVAEAVTGSHVLKIEGYSLIKGLGIGKFVRSNTFIVGGRRWCICYYPDGNLFDNTDWISLYLQYDRTDPTDVADVKARFMFSVLDQIGEPVPSRSSKEVRSAPSPPKLFAGDSELSCVLAARSSVFMAELFGPMKENTMNSIRIDDMEARVFRAMLHFIYTDSMPYIDKEEALVITEHLLVAADRYDLERLKLMCEDKLCDYIDTSTVATTLALAEQHGCPGLKKACFDFLESPSHLKEVMADEGFDHLMSSCPSVIKELLAKVAHCP</sequence>
<dbReference type="SUPFAM" id="SSF49599">
    <property type="entry name" value="TRAF domain-like"/>
    <property type="match status" value="1"/>
</dbReference>
<dbReference type="GO" id="GO:0016567">
    <property type="term" value="P:protein ubiquitination"/>
    <property type="evidence" value="ECO:0007669"/>
    <property type="project" value="InterPro"/>
</dbReference>
<dbReference type="InterPro" id="IPR045005">
    <property type="entry name" value="BPM1-6"/>
</dbReference>
<evidence type="ECO:0000313" key="5">
    <source>
        <dbReference type="EMBL" id="KAF8673387.1"/>
    </source>
</evidence>